<dbReference type="GO" id="GO:0008236">
    <property type="term" value="F:serine-type peptidase activity"/>
    <property type="evidence" value="ECO:0007669"/>
    <property type="project" value="InterPro"/>
</dbReference>
<accession>A0A9D2U6L7</accession>
<dbReference type="GO" id="GO:0006508">
    <property type="term" value="P:proteolysis"/>
    <property type="evidence" value="ECO:0007669"/>
    <property type="project" value="InterPro"/>
</dbReference>
<name>A0A9D2U6L7_9FIRM</name>
<dbReference type="InterPro" id="IPR029045">
    <property type="entry name" value="ClpP/crotonase-like_dom_sf"/>
</dbReference>
<dbReference type="Proteomes" id="UP000823909">
    <property type="component" value="Unassembled WGS sequence"/>
</dbReference>
<evidence type="ECO:0000313" key="3">
    <source>
        <dbReference type="EMBL" id="HJD41657.1"/>
    </source>
</evidence>
<dbReference type="Gene3D" id="3.90.226.10">
    <property type="entry name" value="2-enoyl-CoA Hydratase, Chain A, domain 1"/>
    <property type="match status" value="1"/>
</dbReference>
<proteinExistence type="predicted"/>
<dbReference type="InterPro" id="IPR005151">
    <property type="entry name" value="Tail-specific_protease"/>
</dbReference>
<reference evidence="3" key="1">
    <citation type="journal article" date="2021" name="PeerJ">
        <title>Extensive microbial diversity within the chicken gut microbiome revealed by metagenomics and culture.</title>
        <authorList>
            <person name="Gilroy R."/>
            <person name="Ravi A."/>
            <person name="Getino M."/>
            <person name="Pursley I."/>
            <person name="Horton D.L."/>
            <person name="Alikhan N.F."/>
            <person name="Baker D."/>
            <person name="Gharbi K."/>
            <person name="Hall N."/>
            <person name="Watson M."/>
            <person name="Adriaenssens E.M."/>
            <person name="Foster-Nyarko E."/>
            <person name="Jarju S."/>
            <person name="Secka A."/>
            <person name="Antonio M."/>
            <person name="Oren A."/>
            <person name="Chaudhuri R.R."/>
            <person name="La Ragione R."/>
            <person name="Hildebrand F."/>
            <person name="Pallen M.J."/>
        </authorList>
    </citation>
    <scope>NUCLEOTIDE SEQUENCE</scope>
    <source>
        <strain evidence="3">ChiBcec15-3976</strain>
    </source>
</reference>
<evidence type="ECO:0000259" key="2">
    <source>
        <dbReference type="SMART" id="SM00245"/>
    </source>
</evidence>
<keyword evidence="1" id="KW-0812">Transmembrane</keyword>
<dbReference type="Pfam" id="PF03572">
    <property type="entry name" value="Peptidase_S41"/>
    <property type="match status" value="1"/>
</dbReference>
<evidence type="ECO:0000313" key="4">
    <source>
        <dbReference type="Proteomes" id="UP000823909"/>
    </source>
</evidence>
<reference evidence="3" key="2">
    <citation type="submission" date="2021-04" db="EMBL/GenBank/DDBJ databases">
        <authorList>
            <person name="Gilroy R."/>
        </authorList>
    </citation>
    <scope>NUCLEOTIDE SEQUENCE</scope>
    <source>
        <strain evidence="3">ChiBcec15-3976</strain>
    </source>
</reference>
<dbReference type="SMART" id="SM00245">
    <property type="entry name" value="TSPc"/>
    <property type="match status" value="1"/>
</dbReference>
<dbReference type="GO" id="GO:0004175">
    <property type="term" value="F:endopeptidase activity"/>
    <property type="evidence" value="ECO:0007669"/>
    <property type="project" value="TreeGrafter"/>
</dbReference>
<feature type="domain" description="Tail specific protease" evidence="2">
    <location>
        <begin position="362"/>
        <end position="559"/>
    </location>
</feature>
<comment type="caution">
    <text evidence="3">The sequence shown here is derived from an EMBL/GenBank/DDBJ whole genome shotgun (WGS) entry which is preliminary data.</text>
</comment>
<dbReference type="PANTHER" id="PTHR32060:SF30">
    <property type="entry name" value="CARBOXY-TERMINAL PROCESSING PROTEASE CTPA"/>
    <property type="match status" value="1"/>
</dbReference>
<dbReference type="AlphaFoldDB" id="A0A9D2U6L7"/>
<gene>
    <name evidence="3" type="ORF">H9910_01400</name>
</gene>
<protein>
    <recommendedName>
        <fullName evidence="2">Tail specific protease domain-containing protein</fullName>
    </recommendedName>
</protein>
<dbReference type="EMBL" id="DWUU01000009">
    <property type="protein sequence ID" value="HJD41657.1"/>
    <property type="molecule type" value="Genomic_DNA"/>
</dbReference>
<feature type="transmembrane region" description="Helical" evidence="1">
    <location>
        <begin position="12"/>
        <end position="32"/>
    </location>
</feature>
<dbReference type="GO" id="GO:0030288">
    <property type="term" value="C:outer membrane-bounded periplasmic space"/>
    <property type="evidence" value="ECO:0007669"/>
    <property type="project" value="TreeGrafter"/>
</dbReference>
<keyword evidence="1" id="KW-1133">Transmembrane helix</keyword>
<organism evidence="3 4">
    <name type="scientific">Candidatus Mediterraneibacter quadrami</name>
    <dbReference type="NCBI Taxonomy" id="2838684"/>
    <lineage>
        <taxon>Bacteria</taxon>
        <taxon>Bacillati</taxon>
        <taxon>Bacillota</taxon>
        <taxon>Clostridia</taxon>
        <taxon>Lachnospirales</taxon>
        <taxon>Lachnospiraceae</taxon>
        <taxon>Mediterraneibacter</taxon>
    </lineage>
</organism>
<dbReference type="SUPFAM" id="SSF52096">
    <property type="entry name" value="ClpP/crotonase"/>
    <property type="match status" value="1"/>
</dbReference>
<dbReference type="PANTHER" id="PTHR32060">
    <property type="entry name" value="TAIL-SPECIFIC PROTEASE"/>
    <property type="match status" value="1"/>
</dbReference>
<keyword evidence="1" id="KW-0472">Membrane</keyword>
<dbReference type="GO" id="GO:0007165">
    <property type="term" value="P:signal transduction"/>
    <property type="evidence" value="ECO:0007669"/>
    <property type="project" value="TreeGrafter"/>
</dbReference>
<sequence length="583" mass="66555">MKRISKRGLSIIGLAAILGAVLLLTVSLFLRFKPLPRDKDKEFENGSKIERTVLSEVQEESLYKLCKVWGYVKYRHPLVVSGDINWDAELFRVMPEVLKSENCAATNEILLDWLQKFPYDVKDSKETKNLKSLQDRKGLQVADTAWIEDKEFLGNELSRYLCDLSQIYILTREDSYAPFENQSKVTFHNEKRYPVEDTDMGMKLLGLFRFWNMYEYYSPNVDITVKDWDTVLKESIPVVAESSDYRSYVLAIAQTAAMTGDAHITISDKEQILEYYYGDHFLPCSIKMVDGQAVVTQTAQSNCQLKPGDILLEIDGMTMEERIEEQKKYQAIPESDKILYKMRNLLLQSKKEQAEVRIARGESEETVQITTQNSPYAYQNPIENGLLKENTIGYIDPSVLKEGELQKLMDRFHDTNGIIIDLRYYPSVYIPYLLGEYIVPTQKVFTIMTTPNPAMPGAYLKSELVVGKEQNLKEDELYRGEIILLMNEESISRAEFTIMALRQAPKATVVGSPSLGADGDIVECYLPGQIRMYMTGLGVYTPQGEPTQRCGLEPDVECYPTVEGIRDGRDELIEKAIDIIESV</sequence>
<evidence type="ECO:0000256" key="1">
    <source>
        <dbReference type="SAM" id="Phobius"/>
    </source>
</evidence>